<name>A0AC60NZP5_IXOPE</name>
<dbReference type="EMBL" id="JABSTQ010011338">
    <property type="protein sequence ID" value="KAG0412547.1"/>
    <property type="molecule type" value="Genomic_DNA"/>
</dbReference>
<sequence length="434" mass="47566">MGAVDRSSPLASPQQEMSRVLAFAEKHFHVAGGKLPAIVARLAGRQPHMAPARMLLCTFCLLLVCCAVCKAEIQFATAIDISDLGERAARKDVLSPCQACKTIVETFKHGVERTSRSRFDGGDGDWEKRKMGKYSSSEIRFIEIQENLCHEVIKGQEHCRNVVGKYEDHLEDWWFNRQESDPDLHKFLCIERGKACCPENHFGPNCDPCTGGAEKPCGGHGRCRGSGTRKGSGKCACDAGYTGEVCDTCTPGYFADVTDKGEPVCTKCHQACKGNCTEPGPKACTACNEGFVMTEEFGCLDVDECVEAETPLCGKNTFCANNEGSYKCMECDFSCNGCTGDGPDMCVTCAEGYVLKDKVCVDESVKWRELHVVLARYATYLGLCVATFIIFKRNVYAASVIGVLVAVYIGFSEYTLANWKEHSVTSTFKNVLAW</sequence>
<organism evidence="1 2">
    <name type="scientific">Ixodes persulcatus</name>
    <name type="common">Taiga tick</name>
    <dbReference type="NCBI Taxonomy" id="34615"/>
    <lineage>
        <taxon>Eukaryota</taxon>
        <taxon>Metazoa</taxon>
        <taxon>Ecdysozoa</taxon>
        <taxon>Arthropoda</taxon>
        <taxon>Chelicerata</taxon>
        <taxon>Arachnida</taxon>
        <taxon>Acari</taxon>
        <taxon>Parasitiformes</taxon>
        <taxon>Ixodida</taxon>
        <taxon>Ixodoidea</taxon>
        <taxon>Ixodidae</taxon>
        <taxon>Ixodinae</taxon>
        <taxon>Ixodes</taxon>
    </lineage>
</organism>
<accession>A0AC60NZP5</accession>
<keyword evidence="2" id="KW-1185">Reference proteome</keyword>
<proteinExistence type="predicted"/>
<dbReference type="Proteomes" id="UP000805193">
    <property type="component" value="Unassembled WGS sequence"/>
</dbReference>
<gene>
    <name evidence="1" type="ORF">HPB47_010306</name>
</gene>
<reference evidence="1 2" key="1">
    <citation type="journal article" date="2020" name="Cell">
        <title>Large-Scale Comparative Analyses of Tick Genomes Elucidate Their Genetic Diversity and Vector Capacities.</title>
        <authorList>
            <consortium name="Tick Genome and Microbiome Consortium (TIGMIC)"/>
            <person name="Jia N."/>
            <person name="Wang J."/>
            <person name="Shi W."/>
            <person name="Du L."/>
            <person name="Sun Y."/>
            <person name="Zhan W."/>
            <person name="Jiang J.F."/>
            <person name="Wang Q."/>
            <person name="Zhang B."/>
            <person name="Ji P."/>
            <person name="Bell-Sakyi L."/>
            <person name="Cui X.M."/>
            <person name="Yuan T.T."/>
            <person name="Jiang B.G."/>
            <person name="Yang W.F."/>
            <person name="Lam T.T."/>
            <person name="Chang Q.C."/>
            <person name="Ding S.J."/>
            <person name="Wang X.J."/>
            <person name="Zhu J.G."/>
            <person name="Ruan X.D."/>
            <person name="Zhao L."/>
            <person name="Wei J.T."/>
            <person name="Ye R.Z."/>
            <person name="Que T.C."/>
            <person name="Du C.H."/>
            <person name="Zhou Y.H."/>
            <person name="Cheng J.X."/>
            <person name="Dai P.F."/>
            <person name="Guo W.B."/>
            <person name="Han X.H."/>
            <person name="Huang E.J."/>
            <person name="Li L.F."/>
            <person name="Wei W."/>
            <person name="Gao Y.C."/>
            <person name="Liu J.Z."/>
            <person name="Shao H.Z."/>
            <person name="Wang X."/>
            <person name="Wang C.C."/>
            <person name="Yang T.C."/>
            <person name="Huo Q.B."/>
            <person name="Li W."/>
            <person name="Chen H.Y."/>
            <person name="Chen S.E."/>
            <person name="Zhou L.G."/>
            <person name="Ni X.B."/>
            <person name="Tian J.H."/>
            <person name="Sheng Y."/>
            <person name="Liu T."/>
            <person name="Pan Y.S."/>
            <person name="Xia L.Y."/>
            <person name="Li J."/>
            <person name="Zhao F."/>
            <person name="Cao W.C."/>
        </authorList>
    </citation>
    <scope>NUCLEOTIDE SEQUENCE [LARGE SCALE GENOMIC DNA]</scope>
    <source>
        <strain evidence="1">Iper-2018</strain>
    </source>
</reference>
<evidence type="ECO:0000313" key="1">
    <source>
        <dbReference type="EMBL" id="KAG0412547.1"/>
    </source>
</evidence>
<comment type="caution">
    <text evidence="1">The sequence shown here is derived from an EMBL/GenBank/DDBJ whole genome shotgun (WGS) entry which is preliminary data.</text>
</comment>
<evidence type="ECO:0000313" key="2">
    <source>
        <dbReference type="Proteomes" id="UP000805193"/>
    </source>
</evidence>
<protein>
    <submittedName>
        <fullName evidence="1">Uncharacterized protein</fullName>
    </submittedName>
</protein>